<organism evidence="4 5">
    <name type="scientific">Rhizobium setariae</name>
    <dbReference type="NCBI Taxonomy" id="2801340"/>
    <lineage>
        <taxon>Bacteria</taxon>
        <taxon>Pseudomonadati</taxon>
        <taxon>Pseudomonadota</taxon>
        <taxon>Alphaproteobacteria</taxon>
        <taxon>Hyphomicrobiales</taxon>
        <taxon>Rhizobiaceae</taxon>
        <taxon>Rhizobium/Agrobacterium group</taxon>
        <taxon>Rhizobium</taxon>
    </lineage>
</organism>
<dbReference type="PANTHER" id="PTHR30055:SF226">
    <property type="entry name" value="HTH-TYPE TRANSCRIPTIONAL REGULATOR PKSA"/>
    <property type="match status" value="1"/>
</dbReference>
<dbReference type="AlphaFoldDB" id="A0A936YPE5"/>
<dbReference type="InterPro" id="IPR001647">
    <property type="entry name" value="HTH_TetR"/>
</dbReference>
<dbReference type="PRINTS" id="PR00455">
    <property type="entry name" value="HTHTETR"/>
</dbReference>
<dbReference type="Pfam" id="PF00440">
    <property type="entry name" value="TetR_N"/>
    <property type="match status" value="1"/>
</dbReference>
<comment type="caution">
    <text evidence="4">The sequence shown here is derived from an EMBL/GenBank/DDBJ whole genome shotgun (WGS) entry which is preliminary data.</text>
</comment>
<dbReference type="Pfam" id="PF17940">
    <property type="entry name" value="TetR_C_31"/>
    <property type="match status" value="1"/>
</dbReference>
<dbReference type="PROSITE" id="PS50977">
    <property type="entry name" value="HTH_TETR_2"/>
    <property type="match status" value="1"/>
</dbReference>
<dbReference type="Proteomes" id="UP000633219">
    <property type="component" value="Unassembled WGS sequence"/>
</dbReference>
<dbReference type="EMBL" id="JAEQNC010000012">
    <property type="protein sequence ID" value="MBL0374248.1"/>
    <property type="molecule type" value="Genomic_DNA"/>
</dbReference>
<evidence type="ECO:0000313" key="5">
    <source>
        <dbReference type="Proteomes" id="UP000633219"/>
    </source>
</evidence>
<dbReference type="SUPFAM" id="SSF46689">
    <property type="entry name" value="Homeodomain-like"/>
    <property type="match status" value="1"/>
</dbReference>
<name>A0A936YPE5_9HYPH</name>
<protein>
    <submittedName>
        <fullName evidence="4">TetR family transcriptional regulator</fullName>
    </submittedName>
</protein>
<evidence type="ECO:0000256" key="2">
    <source>
        <dbReference type="PROSITE-ProRule" id="PRU00335"/>
    </source>
</evidence>
<evidence type="ECO:0000313" key="4">
    <source>
        <dbReference type="EMBL" id="MBL0374248.1"/>
    </source>
</evidence>
<gene>
    <name evidence="4" type="ORF">JJB09_19670</name>
</gene>
<dbReference type="Gene3D" id="1.10.357.10">
    <property type="entry name" value="Tetracycline Repressor, domain 2"/>
    <property type="match status" value="1"/>
</dbReference>
<dbReference type="GO" id="GO:0003700">
    <property type="term" value="F:DNA-binding transcription factor activity"/>
    <property type="evidence" value="ECO:0007669"/>
    <property type="project" value="TreeGrafter"/>
</dbReference>
<accession>A0A936YPE5</accession>
<dbReference type="InterPro" id="IPR009057">
    <property type="entry name" value="Homeodomain-like_sf"/>
</dbReference>
<dbReference type="PANTHER" id="PTHR30055">
    <property type="entry name" value="HTH-TYPE TRANSCRIPTIONAL REGULATOR RUTR"/>
    <property type="match status" value="1"/>
</dbReference>
<evidence type="ECO:0000259" key="3">
    <source>
        <dbReference type="PROSITE" id="PS50977"/>
    </source>
</evidence>
<sequence length="189" mass="21245">MQESRSENLQAARSHAMRQKIIEATHQVIGEKGVPAVTFRSVAQVAGVALGSLSYHFADKNELMLAATEFSKTRFLMRCQVAWQAAEHNGDLAASLAELIEELTVRTRDELVVDYELFLAAFYHPKSRIVSAEWSHETIRDLMRFTSADKANLLAYTFEGLCLHAAKLGKMYFADDVLPLFRIVLDRAP</sequence>
<dbReference type="RefSeq" id="WP_201662273.1">
    <property type="nucleotide sequence ID" value="NZ_JAEQNC010000012.1"/>
</dbReference>
<dbReference type="InterPro" id="IPR041583">
    <property type="entry name" value="TetR_C_31"/>
</dbReference>
<feature type="DNA-binding region" description="H-T-H motif" evidence="2">
    <location>
        <begin position="38"/>
        <end position="57"/>
    </location>
</feature>
<feature type="domain" description="HTH tetR-type" evidence="3">
    <location>
        <begin position="15"/>
        <end position="75"/>
    </location>
</feature>
<evidence type="ECO:0000256" key="1">
    <source>
        <dbReference type="ARBA" id="ARBA00023125"/>
    </source>
</evidence>
<proteinExistence type="predicted"/>
<dbReference type="InterPro" id="IPR050109">
    <property type="entry name" value="HTH-type_TetR-like_transc_reg"/>
</dbReference>
<dbReference type="GO" id="GO:0000976">
    <property type="term" value="F:transcription cis-regulatory region binding"/>
    <property type="evidence" value="ECO:0007669"/>
    <property type="project" value="TreeGrafter"/>
</dbReference>
<keyword evidence="5" id="KW-1185">Reference proteome</keyword>
<keyword evidence="1 2" id="KW-0238">DNA-binding</keyword>
<reference evidence="4" key="1">
    <citation type="submission" date="2021-01" db="EMBL/GenBank/DDBJ databases">
        <title>Rhizobium sp. strain KVB221 16S ribosomal RNA gene Genome sequencing and assembly.</title>
        <authorList>
            <person name="Kang M."/>
        </authorList>
    </citation>
    <scope>NUCLEOTIDE SEQUENCE</scope>
    <source>
        <strain evidence="4">KVB221</strain>
    </source>
</reference>